<dbReference type="AlphaFoldDB" id="A0A3D8Y534"/>
<proteinExistence type="predicted"/>
<protein>
    <recommendedName>
        <fullName evidence="4">Extracellular endo-alpha-(1-&gt;5)-L-arabinanase C-terminal domain-containing protein</fullName>
    </recommendedName>
</protein>
<accession>A0A3D8Y534</accession>
<keyword evidence="3" id="KW-1185">Reference proteome</keyword>
<evidence type="ECO:0008006" key="4">
    <source>
        <dbReference type="Google" id="ProtNLM"/>
    </source>
</evidence>
<dbReference type="OrthoDB" id="956225at2"/>
<gene>
    <name evidence="2" type="ORF">DSL64_25330</name>
</gene>
<evidence type="ECO:0000313" key="2">
    <source>
        <dbReference type="EMBL" id="REA56978.1"/>
    </source>
</evidence>
<organism evidence="2 3">
    <name type="scientific">Dyadobacter luteus</name>
    <dbReference type="NCBI Taxonomy" id="2259619"/>
    <lineage>
        <taxon>Bacteria</taxon>
        <taxon>Pseudomonadati</taxon>
        <taxon>Bacteroidota</taxon>
        <taxon>Cytophagia</taxon>
        <taxon>Cytophagales</taxon>
        <taxon>Spirosomataceae</taxon>
        <taxon>Dyadobacter</taxon>
    </lineage>
</organism>
<keyword evidence="1" id="KW-0732">Signal</keyword>
<dbReference type="Proteomes" id="UP000256373">
    <property type="component" value="Unassembled WGS sequence"/>
</dbReference>
<dbReference type="RefSeq" id="WP_115833755.1">
    <property type="nucleotide sequence ID" value="NZ_QNUL01000032.1"/>
</dbReference>
<comment type="caution">
    <text evidence="2">The sequence shown here is derived from an EMBL/GenBank/DDBJ whole genome shotgun (WGS) entry which is preliminary data.</text>
</comment>
<feature type="chain" id="PRO_5017562006" description="Extracellular endo-alpha-(1-&gt;5)-L-arabinanase C-terminal domain-containing protein" evidence="1">
    <location>
        <begin position="26"/>
        <end position="120"/>
    </location>
</feature>
<dbReference type="EMBL" id="QNUL01000032">
    <property type="protein sequence ID" value="REA56978.1"/>
    <property type="molecule type" value="Genomic_DNA"/>
</dbReference>
<feature type="signal peptide" evidence="1">
    <location>
        <begin position="1"/>
        <end position="25"/>
    </location>
</feature>
<reference evidence="2 3" key="1">
    <citation type="submission" date="2018-07" db="EMBL/GenBank/DDBJ databases">
        <title>Dyadobacter roseus sp. nov., isolated from rose rhizosphere soil.</title>
        <authorList>
            <person name="Chen L."/>
        </authorList>
    </citation>
    <scope>NUCLEOTIDE SEQUENCE [LARGE SCALE GENOMIC DNA]</scope>
    <source>
        <strain evidence="2 3">RS19</strain>
    </source>
</reference>
<name>A0A3D8Y534_9BACT</name>
<evidence type="ECO:0000313" key="3">
    <source>
        <dbReference type="Proteomes" id="UP000256373"/>
    </source>
</evidence>
<evidence type="ECO:0000256" key="1">
    <source>
        <dbReference type="SAM" id="SignalP"/>
    </source>
</evidence>
<sequence length="120" mass="13076">MKMKYLFTAILLCTVLVAARSVRFANDLVGSWAYVIADVPAEYQNGVFLFEEKENATVGYIGADKSVQMKELTAADGKVNFKFDFDGGSIGVSLTQTGDTLKGNMSSQYGEFPIVAVKQK</sequence>